<feature type="compositionally biased region" description="Polar residues" evidence="1">
    <location>
        <begin position="102"/>
        <end position="111"/>
    </location>
</feature>
<dbReference type="KEGG" id="dvi:6630712"/>
<evidence type="ECO:0000256" key="1">
    <source>
        <dbReference type="SAM" id="MobiDB-lite"/>
    </source>
</evidence>
<dbReference type="AlphaFoldDB" id="A0A0Q9WHR7"/>
<accession>A0A0Q9WHR7</accession>
<name>A0A0Q9WHR7_DROVI</name>
<gene>
    <name evidence="3" type="primary">Dvir\GJ22927</name>
    <name evidence="3" type="ORF">Dvir_GJ22927</name>
</gene>
<feature type="compositionally biased region" description="Polar residues" evidence="1">
    <location>
        <begin position="173"/>
        <end position="186"/>
    </location>
</feature>
<feature type="signal peptide" evidence="2">
    <location>
        <begin position="1"/>
        <end position="21"/>
    </location>
</feature>
<evidence type="ECO:0000256" key="2">
    <source>
        <dbReference type="SAM" id="SignalP"/>
    </source>
</evidence>
<evidence type="ECO:0000313" key="3">
    <source>
        <dbReference type="EMBL" id="KRF83430.1"/>
    </source>
</evidence>
<dbReference type="InParanoid" id="A0A0Q9WHR7"/>
<feature type="chain" id="PRO_5006386797" description="VM domain-containing protein" evidence="2">
    <location>
        <begin position="22"/>
        <end position="316"/>
    </location>
</feature>
<keyword evidence="4" id="KW-1185">Reference proteome</keyword>
<dbReference type="STRING" id="7244.A0A0Q9WHR7"/>
<evidence type="ECO:0000313" key="4">
    <source>
        <dbReference type="Proteomes" id="UP000008792"/>
    </source>
</evidence>
<keyword evidence="2" id="KW-0732">Signal</keyword>
<dbReference type="EMBL" id="CH940650">
    <property type="protein sequence ID" value="KRF83430.1"/>
    <property type="molecule type" value="Genomic_DNA"/>
</dbReference>
<reference evidence="3 4" key="1">
    <citation type="journal article" date="2007" name="Nature">
        <title>Evolution of genes and genomes on the Drosophila phylogeny.</title>
        <authorList>
            <consortium name="Drosophila 12 Genomes Consortium"/>
            <person name="Clark A.G."/>
            <person name="Eisen M.B."/>
            <person name="Smith D.R."/>
            <person name="Bergman C.M."/>
            <person name="Oliver B."/>
            <person name="Markow T.A."/>
            <person name="Kaufman T.C."/>
            <person name="Kellis M."/>
            <person name="Gelbart W."/>
            <person name="Iyer V.N."/>
            <person name="Pollard D.A."/>
            <person name="Sackton T.B."/>
            <person name="Larracuente A.M."/>
            <person name="Singh N.D."/>
            <person name="Abad J.P."/>
            <person name="Abt D.N."/>
            <person name="Adryan B."/>
            <person name="Aguade M."/>
            <person name="Akashi H."/>
            <person name="Anderson W.W."/>
            <person name="Aquadro C.F."/>
            <person name="Ardell D.H."/>
            <person name="Arguello R."/>
            <person name="Artieri C.G."/>
            <person name="Barbash D.A."/>
            <person name="Barker D."/>
            <person name="Barsanti P."/>
            <person name="Batterham P."/>
            <person name="Batzoglou S."/>
            <person name="Begun D."/>
            <person name="Bhutkar A."/>
            <person name="Blanco E."/>
            <person name="Bosak S.A."/>
            <person name="Bradley R.K."/>
            <person name="Brand A.D."/>
            <person name="Brent M.R."/>
            <person name="Brooks A.N."/>
            <person name="Brown R.H."/>
            <person name="Butlin R.K."/>
            <person name="Caggese C."/>
            <person name="Calvi B.R."/>
            <person name="Bernardo de Carvalho A."/>
            <person name="Caspi A."/>
            <person name="Castrezana S."/>
            <person name="Celniker S.E."/>
            <person name="Chang J.L."/>
            <person name="Chapple C."/>
            <person name="Chatterji S."/>
            <person name="Chinwalla A."/>
            <person name="Civetta A."/>
            <person name="Clifton S.W."/>
            <person name="Comeron J.M."/>
            <person name="Costello J.C."/>
            <person name="Coyne J.A."/>
            <person name="Daub J."/>
            <person name="David R.G."/>
            <person name="Delcher A.L."/>
            <person name="Delehaunty K."/>
            <person name="Do C.B."/>
            <person name="Ebling H."/>
            <person name="Edwards K."/>
            <person name="Eickbush T."/>
            <person name="Evans J.D."/>
            <person name="Filipski A."/>
            <person name="Findeiss S."/>
            <person name="Freyhult E."/>
            <person name="Fulton L."/>
            <person name="Fulton R."/>
            <person name="Garcia A.C."/>
            <person name="Gardiner A."/>
            <person name="Garfield D.A."/>
            <person name="Garvin B.E."/>
            <person name="Gibson G."/>
            <person name="Gilbert D."/>
            <person name="Gnerre S."/>
            <person name="Godfrey J."/>
            <person name="Good R."/>
            <person name="Gotea V."/>
            <person name="Gravely B."/>
            <person name="Greenberg A.J."/>
            <person name="Griffiths-Jones S."/>
            <person name="Gross S."/>
            <person name="Guigo R."/>
            <person name="Gustafson E.A."/>
            <person name="Haerty W."/>
            <person name="Hahn M.W."/>
            <person name="Halligan D.L."/>
            <person name="Halpern A.L."/>
            <person name="Halter G.M."/>
            <person name="Han M.V."/>
            <person name="Heger A."/>
            <person name="Hillier L."/>
            <person name="Hinrichs A.S."/>
            <person name="Holmes I."/>
            <person name="Hoskins R.A."/>
            <person name="Hubisz M.J."/>
            <person name="Hultmark D."/>
            <person name="Huntley M.A."/>
            <person name="Jaffe D.B."/>
            <person name="Jagadeeshan S."/>
            <person name="Jeck W.R."/>
            <person name="Johnson J."/>
            <person name="Jones C.D."/>
            <person name="Jordan W.C."/>
            <person name="Karpen G.H."/>
            <person name="Kataoka E."/>
            <person name="Keightley P.D."/>
            <person name="Kheradpour P."/>
            <person name="Kirkness E.F."/>
            <person name="Koerich L.B."/>
            <person name="Kristiansen K."/>
            <person name="Kudrna D."/>
            <person name="Kulathinal R.J."/>
            <person name="Kumar S."/>
            <person name="Kwok R."/>
            <person name="Lander E."/>
            <person name="Langley C.H."/>
            <person name="Lapoint R."/>
            <person name="Lazzaro B.P."/>
            <person name="Lee S.J."/>
            <person name="Levesque L."/>
            <person name="Li R."/>
            <person name="Lin C.F."/>
            <person name="Lin M.F."/>
            <person name="Lindblad-Toh K."/>
            <person name="Llopart A."/>
            <person name="Long M."/>
            <person name="Low L."/>
            <person name="Lozovsky E."/>
            <person name="Lu J."/>
            <person name="Luo M."/>
            <person name="Machado C.A."/>
            <person name="Makalowski W."/>
            <person name="Marzo M."/>
            <person name="Matsuda M."/>
            <person name="Matzkin L."/>
            <person name="McAllister B."/>
            <person name="McBride C.S."/>
            <person name="McKernan B."/>
            <person name="McKernan K."/>
            <person name="Mendez-Lago M."/>
            <person name="Minx P."/>
            <person name="Mollenhauer M.U."/>
            <person name="Montooth K."/>
            <person name="Mount S.M."/>
            <person name="Mu X."/>
            <person name="Myers E."/>
            <person name="Negre B."/>
            <person name="Newfeld S."/>
            <person name="Nielsen R."/>
            <person name="Noor M.A."/>
            <person name="O'Grady P."/>
            <person name="Pachter L."/>
            <person name="Papaceit M."/>
            <person name="Parisi M.J."/>
            <person name="Parisi M."/>
            <person name="Parts L."/>
            <person name="Pedersen J.S."/>
            <person name="Pesole G."/>
            <person name="Phillippy A.M."/>
            <person name="Ponting C.P."/>
            <person name="Pop M."/>
            <person name="Porcelli D."/>
            <person name="Powell J.R."/>
            <person name="Prohaska S."/>
            <person name="Pruitt K."/>
            <person name="Puig M."/>
            <person name="Quesneville H."/>
            <person name="Ram K.R."/>
            <person name="Rand D."/>
            <person name="Rasmussen M.D."/>
            <person name="Reed L.K."/>
            <person name="Reenan R."/>
            <person name="Reily A."/>
            <person name="Remington K.A."/>
            <person name="Rieger T.T."/>
            <person name="Ritchie M.G."/>
            <person name="Robin C."/>
            <person name="Rogers Y.H."/>
            <person name="Rohde C."/>
            <person name="Rozas J."/>
            <person name="Rubenfield M.J."/>
            <person name="Ruiz A."/>
            <person name="Russo S."/>
            <person name="Salzberg S.L."/>
            <person name="Sanchez-Gracia A."/>
            <person name="Saranga D.J."/>
            <person name="Sato H."/>
            <person name="Schaeffer S.W."/>
            <person name="Schatz M.C."/>
            <person name="Schlenke T."/>
            <person name="Schwartz R."/>
            <person name="Segarra C."/>
            <person name="Singh R.S."/>
            <person name="Sirot L."/>
            <person name="Sirota M."/>
            <person name="Sisneros N.B."/>
            <person name="Smith C.D."/>
            <person name="Smith T.F."/>
            <person name="Spieth J."/>
            <person name="Stage D.E."/>
            <person name="Stark A."/>
            <person name="Stephan W."/>
            <person name="Strausberg R.L."/>
            <person name="Strempel S."/>
            <person name="Sturgill D."/>
            <person name="Sutton G."/>
            <person name="Sutton G.G."/>
            <person name="Tao W."/>
            <person name="Teichmann S."/>
            <person name="Tobari Y.N."/>
            <person name="Tomimura Y."/>
            <person name="Tsolas J.M."/>
            <person name="Valente V.L."/>
            <person name="Venter E."/>
            <person name="Venter J.C."/>
            <person name="Vicario S."/>
            <person name="Vieira F.G."/>
            <person name="Vilella A.J."/>
            <person name="Villasante A."/>
            <person name="Walenz B."/>
            <person name="Wang J."/>
            <person name="Wasserman M."/>
            <person name="Watts T."/>
            <person name="Wilson D."/>
            <person name="Wilson R.K."/>
            <person name="Wing R.A."/>
            <person name="Wolfner M.F."/>
            <person name="Wong A."/>
            <person name="Wong G.K."/>
            <person name="Wu C.I."/>
            <person name="Wu G."/>
            <person name="Yamamoto D."/>
            <person name="Yang H.P."/>
            <person name="Yang S.P."/>
            <person name="Yorke J.A."/>
            <person name="Yoshida K."/>
            <person name="Zdobnov E."/>
            <person name="Zhang P."/>
            <person name="Zhang Y."/>
            <person name="Zimin A.V."/>
            <person name="Baldwin J."/>
            <person name="Abdouelleil A."/>
            <person name="Abdulkadir J."/>
            <person name="Abebe A."/>
            <person name="Abera B."/>
            <person name="Abreu J."/>
            <person name="Acer S.C."/>
            <person name="Aftuck L."/>
            <person name="Alexander A."/>
            <person name="An P."/>
            <person name="Anderson E."/>
            <person name="Anderson S."/>
            <person name="Arachi H."/>
            <person name="Azer M."/>
            <person name="Bachantsang P."/>
            <person name="Barry A."/>
            <person name="Bayul T."/>
            <person name="Berlin A."/>
            <person name="Bessette D."/>
            <person name="Bloom T."/>
            <person name="Blye J."/>
            <person name="Boguslavskiy L."/>
            <person name="Bonnet C."/>
            <person name="Boukhgalter B."/>
            <person name="Bourzgui I."/>
            <person name="Brown A."/>
            <person name="Cahill P."/>
            <person name="Channer S."/>
            <person name="Cheshatsang Y."/>
            <person name="Chuda L."/>
            <person name="Citroen M."/>
            <person name="Collymore A."/>
            <person name="Cooke P."/>
            <person name="Costello M."/>
            <person name="D'Aco K."/>
            <person name="Daza R."/>
            <person name="De Haan G."/>
            <person name="DeGray S."/>
            <person name="DeMaso C."/>
            <person name="Dhargay N."/>
            <person name="Dooley K."/>
            <person name="Dooley E."/>
            <person name="Doricent M."/>
            <person name="Dorje P."/>
            <person name="Dorjee K."/>
            <person name="Dupes A."/>
            <person name="Elong R."/>
            <person name="Falk J."/>
            <person name="Farina A."/>
            <person name="Faro S."/>
            <person name="Ferguson D."/>
            <person name="Fisher S."/>
            <person name="Foley C.D."/>
            <person name="Franke A."/>
            <person name="Friedrich D."/>
            <person name="Gadbois L."/>
            <person name="Gearin G."/>
            <person name="Gearin C.R."/>
            <person name="Giannoukos G."/>
            <person name="Goode T."/>
            <person name="Graham J."/>
            <person name="Grandbois E."/>
            <person name="Grewal S."/>
            <person name="Gyaltsen K."/>
            <person name="Hafez N."/>
            <person name="Hagos B."/>
            <person name="Hall J."/>
            <person name="Henson C."/>
            <person name="Hollinger A."/>
            <person name="Honan T."/>
            <person name="Huard M.D."/>
            <person name="Hughes L."/>
            <person name="Hurhula B."/>
            <person name="Husby M.E."/>
            <person name="Kamat A."/>
            <person name="Kanga B."/>
            <person name="Kashin S."/>
            <person name="Khazanovich D."/>
            <person name="Kisner P."/>
            <person name="Lance K."/>
            <person name="Lara M."/>
            <person name="Lee W."/>
            <person name="Lennon N."/>
            <person name="Letendre F."/>
            <person name="LeVine R."/>
            <person name="Lipovsky A."/>
            <person name="Liu X."/>
            <person name="Liu J."/>
            <person name="Liu S."/>
            <person name="Lokyitsang T."/>
            <person name="Lokyitsang Y."/>
            <person name="Lubonja R."/>
            <person name="Lui A."/>
            <person name="MacDonald P."/>
            <person name="Magnisalis V."/>
            <person name="Maru K."/>
            <person name="Matthews C."/>
            <person name="McCusker W."/>
            <person name="McDonough S."/>
            <person name="Mehta T."/>
            <person name="Meldrim J."/>
            <person name="Meneus L."/>
            <person name="Mihai O."/>
            <person name="Mihalev A."/>
            <person name="Mihova T."/>
            <person name="Mittelman R."/>
            <person name="Mlenga V."/>
            <person name="Montmayeur A."/>
            <person name="Mulrain L."/>
            <person name="Navidi A."/>
            <person name="Naylor J."/>
            <person name="Negash T."/>
            <person name="Nguyen T."/>
            <person name="Nguyen N."/>
            <person name="Nicol R."/>
            <person name="Norbu C."/>
            <person name="Norbu N."/>
            <person name="Novod N."/>
            <person name="O'Neill B."/>
            <person name="Osman S."/>
            <person name="Markiewicz E."/>
            <person name="Oyono O.L."/>
            <person name="Patti C."/>
            <person name="Phunkhang P."/>
            <person name="Pierre F."/>
            <person name="Priest M."/>
            <person name="Raghuraman S."/>
            <person name="Rege F."/>
            <person name="Reyes R."/>
            <person name="Rise C."/>
            <person name="Rogov P."/>
            <person name="Ross K."/>
            <person name="Ryan E."/>
            <person name="Settipalli S."/>
            <person name="Shea T."/>
            <person name="Sherpa N."/>
            <person name="Shi L."/>
            <person name="Shih D."/>
            <person name="Sparrow T."/>
            <person name="Spaulding J."/>
            <person name="Stalker J."/>
            <person name="Stange-Thomann N."/>
            <person name="Stavropoulos S."/>
            <person name="Stone C."/>
            <person name="Strader C."/>
            <person name="Tesfaye S."/>
            <person name="Thomson T."/>
            <person name="Thoulutsang Y."/>
            <person name="Thoulutsang D."/>
            <person name="Topham K."/>
            <person name="Topping I."/>
            <person name="Tsamla T."/>
            <person name="Vassiliev H."/>
            <person name="Vo A."/>
            <person name="Wangchuk T."/>
            <person name="Wangdi T."/>
            <person name="Weiand M."/>
            <person name="Wilkinson J."/>
            <person name="Wilson A."/>
            <person name="Yadav S."/>
            <person name="Young G."/>
            <person name="Yu Q."/>
            <person name="Zembek L."/>
            <person name="Zhong D."/>
            <person name="Zimmer A."/>
            <person name="Zwirko Z."/>
            <person name="Jaffe D.B."/>
            <person name="Alvarez P."/>
            <person name="Brockman W."/>
            <person name="Butler J."/>
            <person name="Chin C."/>
            <person name="Gnerre S."/>
            <person name="Grabherr M."/>
            <person name="Kleber M."/>
            <person name="Mauceli E."/>
            <person name="MacCallum I."/>
        </authorList>
    </citation>
    <scope>NUCLEOTIDE SEQUENCE [LARGE SCALE GENOMIC DNA]</scope>
    <source>
        <strain evidence="4">Tucson 15010-1051.87</strain>
    </source>
</reference>
<dbReference type="Proteomes" id="UP000008792">
    <property type="component" value="Unassembled WGS sequence"/>
</dbReference>
<protein>
    <recommendedName>
        <fullName evidence="5">VM domain-containing protein</fullName>
    </recommendedName>
</protein>
<dbReference type="OrthoDB" id="7872151at2759"/>
<proteinExistence type="predicted"/>
<feature type="region of interest" description="Disordered" evidence="1">
    <location>
        <begin position="173"/>
        <end position="208"/>
    </location>
</feature>
<sequence length="316" mass="33737">MRWSIVYVELLLALTAGLTHASQYSRDESNEDSNTQFNLASTFKGGITSNRHHERAHLNSQLYKAQQSDSLDIDAPSAHESGGSGVGTFDARAGPYGIAVGTPQQQPSGYSNYPELPTAGQPQPGVYPVPQSSPAVCGRLTPGAAQNSVPNGCQQPIPGQAQLPAPFPYGYPHNTNPQAAPHSGSNPPGVYPSFGAHQPGFQHLQPGYPYPGQYLPQYPSYPPTAPFPLYPGVPGNVPVVTHQGAPPISYQNQHNYGPNAAPGQRDRWDHSFKMKTEYTEDGVHKGPFDVLNNHGSQGYGSGFGGGYNGAFNRPGY</sequence>
<organism evidence="3 4">
    <name type="scientific">Drosophila virilis</name>
    <name type="common">Fruit fly</name>
    <dbReference type="NCBI Taxonomy" id="7244"/>
    <lineage>
        <taxon>Eukaryota</taxon>
        <taxon>Metazoa</taxon>
        <taxon>Ecdysozoa</taxon>
        <taxon>Arthropoda</taxon>
        <taxon>Hexapoda</taxon>
        <taxon>Insecta</taxon>
        <taxon>Pterygota</taxon>
        <taxon>Neoptera</taxon>
        <taxon>Endopterygota</taxon>
        <taxon>Diptera</taxon>
        <taxon>Brachycera</taxon>
        <taxon>Muscomorpha</taxon>
        <taxon>Ephydroidea</taxon>
        <taxon>Drosophilidae</taxon>
        <taxon>Drosophila</taxon>
    </lineage>
</organism>
<dbReference type="FunCoup" id="A0A0Q9WHR7">
    <property type="interactions" value="2"/>
</dbReference>
<evidence type="ECO:0008006" key="5">
    <source>
        <dbReference type="Google" id="ProtNLM"/>
    </source>
</evidence>
<feature type="region of interest" description="Disordered" evidence="1">
    <location>
        <begin position="65"/>
        <end position="124"/>
    </location>
</feature>